<dbReference type="PANTHER" id="PTHR15668">
    <property type="entry name" value="JM1 PROTEIN"/>
    <property type="match status" value="1"/>
</dbReference>
<evidence type="ECO:0000256" key="2">
    <source>
        <dbReference type="ARBA" id="ARBA00017553"/>
    </source>
</evidence>
<dbReference type="Pfam" id="PF21674">
    <property type="entry name" value="CCDC22_N"/>
    <property type="match status" value="1"/>
</dbReference>
<evidence type="ECO:0000256" key="3">
    <source>
        <dbReference type="SAM" id="Coils"/>
    </source>
</evidence>
<dbReference type="GO" id="GO:2000060">
    <property type="term" value="P:positive regulation of ubiquitin-dependent protein catabolic process"/>
    <property type="evidence" value="ECO:0007669"/>
    <property type="project" value="TreeGrafter"/>
</dbReference>
<reference evidence="6 7" key="1">
    <citation type="submission" date="2023-03" db="EMBL/GenBank/DDBJ databases">
        <title>Genome insight into feeding habits of ladybird beetles.</title>
        <authorList>
            <person name="Li H.-S."/>
            <person name="Huang Y.-H."/>
            <person name="Pang H."/>
        </authorList>
    </citation>
    <scope>NUCLEOTIDE SEQUENCE [LARGE SCALE GENOMIC DNA]</scope>
    <source>
        <strain evidence="6">SYSU_2023b</strain>
        <tissue evidence="6">Whole body</tissue>
    </source>
</reference>
<proteinExistence type="inferred from homology"/>
<sequence>MDEVDNIIIETLKALNCDITEEISSLKQFDDNLVVQSISSCLEAIIPSSKFPKKLSPSMAIRLKTASYLAEQVKDIGFKDEIGYQTILYFNEIEIRRLLIFLIEKLPKDLDNFPQVREVGYVPEILSVLKQKLKTFPALWIPPQLLNRGVHIHENNFYIHSYGNSIDLNIKKLKIPSQTDANNSNNSKFYNIHILPVVTNQCTNQQLIPSLLFEDCIYSKKNKSMLDFITNIPIIGKTDESLVDNNNKIGSQIILREEIDQKEMTKEAAKPINQVLLEADNIQNISENFKVEEQKYLTLKKTVDDNQSFLNKLNLTIKEEEEILQDKTNCLKIKMKTMAILSQEENLHKLKQLVEKANSRLLDLAKQWNEVKGPLLEEYNSLKASLLEEDSVLQEKQHKFKSILAAYDEMLNDLKHKVELEQKLIEKHQQQSKNTNRSTYTKNIMEIIGNIKKQNHEMQKILKDTKDVQKDINSLTGQIERSFTISDELIFLNAKKDEASRKSYKLLVSLHSECGEIVKIVSDIGFIERECRNLQELIDIETTKEIAVKLKRLNEDLQQMKEENINLQKQVQ</sequence>
<name>A0AAW1U7K9_9CUCU</name>
<comment type="caution">
    <text evidence="6">The sequence shown here is derived from an EMBL/GenBank/DDBJ whole genome shotgun (WGS) entry which is preliminary data.</text>
</comment>
<gene>
    <name evidence="6" type="ORF">WA026_014028</name>
</gene>
<dbReference type="PANTHER" id="PTHR15668:SF4">
    <property type="entry name" value="COILED-COIL DOMAIN-CONTAINING PROTEIN 22"/>
    <property type="match status" value="1"/>
</dbReference>
<feature type="domain" description="CCDC22 coiled-coil" evidence="4">
    <location>
        <begin position="265"/>
        <end position="544"/>
    </location>
</feature>
<dbReference type="InterPro" id="IPR048348">
    <property type="entry name" value="CCDC22_CC"/>
</dbReference>
<feature type="domain" description="CCDC22 N-terminal" evidence="5">
    <location>
        <begin position="1"/>
        <end position="107"/>
    </location>
</feature>
<keyword evidence="3" id="KW-0175">Coiled coil</keyword>
<evidence type="ECO:0000256" key="1">
    <source>
        <dbReference type="ARBA" id="ARBA00006438"/>
    </source>
</evidence>
<dbReference type="Pfam" id="PF05667">
    <property type="entry name" value="CCDC22_CC"/>
    <property type="match status" value="1"/>
</dbReference>
<dbReference type="GO" id="GO:0097602">
    <property type="term" value="F:cullin family protein binding"/>
    <property type="evidence" value="ECO:0007669"/>
    <property type="project" value="TreeGrafter"/>
</dbReference>
<accession>A0AAW1U7K9</accession>
<dbReference type="InterPro" id="IPR008530">
    <property type="entry name" value="CCDC22"/>
</dbReference>
<dbReference type="AlphaFoldDB" id="A0AAW1U7K9"/>
<evidence type="ECO:0000259" key="4">
    <source>
        <dbReference type="Pfam" id="PF05667"/>
    </source>
</evidence>
<dbReference type="InterPro" id="IPR048349">
    <property type="entry name" value="CCDC22_N"/>
</dbReference>
<comment type="similarity">
    <text evidence="1">Belongs to the CCDC22 family.</text>
</comment>
<feature type="coiled-coil region" evidence="3">
    <location>
        <begin position="340"/>
        <end position="367"/>
    </location>
</feature>
<dbReference type="EMBL" id="JARQZJ010000037">
    <property type="protein sequence ID" value="KAK9876652.1"/>
    <property type="molecule type" value="Genomic_DNA"/>
</dbReference>
<organism evidence="6 7">
    <name type="scientific">Henosepilachna vigintioctopunctata</name>
    <dbReference type="NCBI Taxonomy" id="420089"/>
    <lineage>
        <taxon>Eukaryota</taxon>
        <taxon>Metazoa</taxon>
        <taxon>Ecdysozoa</taxon>
        <taxon>Arthropoda</taxon>
        <taxon>Hexapoda</taxon>
        <taxon>Insecta</taxon>
        <taxon>Pterygota</taxon>
        <taxon>Neoptera</taxon>
        <taxon>Endopterygota</taxon>
        <taxon>Coleoptera</taxon>
        <taxon>Polyphaga</taxon>
        <taxon>Cucujiformia</taxon>
        <taxon>Coccinelloidea</taxon>
        <taxon>Coccinellidae</taxon>
        <taxon>Epilachninae</taxon>
        <taxon>Epilachnini</taxon>
        <taxon>Henosepilachna</taxon>
    </lineage>
</organism>
<feature type="coiled-coil region" evidence="3">
    <location>
        <begin position="540"/>
        <end position="570"/>
    </location>
</feature>
<evidence type="ECO:0000313" key="6">
    <source>
        <dbReference type="EMBL" id="KAK9876652.1"/>
    </source>
</evidence>
<dbReference type="Proteomes" id="UP001431783">
    <property type="component" value="Unassembled WGS sequence"/>
</dbReference>
<evidence type="ECO:0000313" key="7">
    <source>
        <dbReference type="Proteomes" id="UP001431783"/>
    </source>
</evidence>
<keyword evidence="7" id="KW-1185">Reference proteome</keyword>
<evidence type="ECO:0000259" key="5">
    <source>
        <dbReference type="Pfam" id="PF21674"/>
    </source>
</evidence>
<protein>
    <recommendedName>
        <fullName evidence="2">Coiled-coil domain-containing protein 22 homolog</fullName>
    </recommendedName>
</protein>